<keyword evidence="2" id="KW-0732">Signal</keyword>
<feature type="signal peptide" evidence="2">
    <location>
        <begin position="1"/>
        <end position="28"/>
    </location>
</feature>
<accession>A0A4R2PBX6</accession>
<keyword evidence="1" id="KW-1133">Transmembrane helix</keyword>
<dbReference type="InterPro" id="IPR022472">
    <property type="entry name" value="VPLPA-CTERM"/>
</dbReference>
<reference evidence="3 4" key="1">
    <citation type="submission" date="2019-03" db="EMBL/GenBank/DDBJ databases">
        <title>Genomic Encyclopedia of Type Strains, Phase IV (KMG-IV): sequencing the most valuable type-strain genomes for metagenomic binning, comparative biology and taxonomic classification.</title>
        <authorList>
            <person name="Goeker M."/>
        </authorList>
    </citation>
    <scope>NUCLEOTIDE SEQUENCE [LARGE SCALE GENOMIC DNA]</scope>
    <source>
        <strain evidence="3 4">DSM 2132</strain>
    </source>
</reference>
<evidence type="ECO:0000256" key="1">
    <source>
        <dbReference type="SAM" id="Phobius"/>
    </source>
</evidence>
<dbReference type="NCBIfam" id="TIGR03370">
    <property type="entry name" value="VPLPA-CTERM"/>
    <property type="match status" value="1"/>
</dbReference>
<dbReference type="InParanoid" id="A0A4R2PBX6"/>
<evidence type="ECO:0000256" key="2">
    <source>
        <dbReference type="SAM" id="SignalP"/>
    </source>
</evidence>
<gene>
    <name evidence="3" type="ORF">EV659_10964</name>
</gene>
<name>A0A4R2PBX6_RHOSA</name>
<dbReference type="RefSeq" id="WP_132709058.1">
    <property type="nucleotide sequence ID" value="NZ_JACIGF010000009.1"/>
</dbReference>
<protein>
    <submittedName>
        <fullName evidence="3">Putative secreted protein</fullName>
    </submittedName>
</protein>
<evidence type="ECO:0000313" key="3">
    <source>
        <dbReference type="EMBL" id="TCP32572.1"/>
    </source>
</evidence>
<sequence length="194" mass="19100">MRAKTLKSVALAVAATLAMAVTPSGAHATAITPSNQGGNTVIIDFDGNLGGLFTITGATVGETLTLADIQALQITGPDILNIFAGDPSSLPPSGFQSGAIDASILDNVNAGVTIDALSSGSGSVFDALFLEFDTAFAGASGDIAVFAGTSTFGVGANSVVLNRDDLLGVPAPATALLLIGGLAGLAGIRRRKAA</sequence>
<comment type="caution">
    <text evidence="3">The sequence shown here is derived from an EMBL/GenBank/DDBJ whole genome shotgun (WGS) entry which is preliminary data.</text>
</comment>
<keyword evidence="1" id="KW-0812">Transmembrane</keyword>
<organism evidence="3 4">
    <name type="scientific">Rhodothalassium salexigens DSM 2132</name>
    <dbReference type="NCBI Taxonomy" id="1188247"/>
    <lineage>
        <taxon>Bacteria</taxon>
        <taxon>Pseudomonadati</taxon>
        <taxon>Pseudomonadota</taxon>
        <taxon>Alphaproteobacteria</taxon>
        <taxon>Rhodothalassiales</taxon>
        <taxon>Rhodothalassiaceae</taxon>
        <taxon>Rhodothalassium</taxon>
    </lineage>
</organism>
<proteinExistence type="predicted"/>
<dbReference type="InterPro" id="IPR013424">
    <property type="entry name" value="Ice-binding_C"/>
</dbReference>
<keyword evidence="1" id="KW-0472">Membrane</keyword>
<dbReference type="NCBIfam" id="TIGR02595">
    <property type="entry name" value="PEP_CTERM"/>
    <property type="match status" value="1"/>
</dbReference>
<evidence type="ECO:0000313" key="4">
    <source>
        <dbReference type="Proteomes" id="UP000295399"/>
    </source>
</evidence>
<keyword evidence="4" id="KW-1185">Reference proteome</keyword>
<feature type="transmembrane region" description="Helical" evidence="1">
    <location>
        <begin position="167"/>
        <end position="188"/>
    </location>
</feature>
<feature type="chain" id="PRO_5020413064" evidence="2">
    <location>
        <begin position="29"/>
        <end position="194"/>
    </location>
</feature>
<dbReference type="AlphaFoldDB" id="A0A4R2PBX6"/>
<dbReference type="EMBL" id="SLXO01000009">
    <property type="protein sequence ID" value="TCP32572.1"/>
    <property type="molecule type" value="Genomic_DNA"/>
</dbReference>
<dbReference type="Proteomes" id="UP000295399">
    <property type="component" value="Unassembled WGS sequence"/>
</dbReference>